<dbReference type="Gene3D" id="3.90.76.10">
    <property type="entry name" value="Dipeptide-binding Protein, Domain 1"/>
    <property type="match status" value="1"/>
</dbReference>
<evidence type="ECO:0000313" key="6">
    <source>
        <dbReference type="EMBL" id="KRS17223.1"/>
    </source>
</evidence>
<accession>A0A0T5P7E8</accession>
<keyword evidence="3" id="KW-0813">Transport</keyword>
<comment type="similarity">
    <text evidence="2">Belongs to the bacterial solute-binding protein 5 family.</text>
</comment>
<evidence type="ECO:0000256" key="4">
    <source>
        <dbReference type="ARBA" id="ARBA00022729"/>
    </source>
</evidence>
<dbReference type="InterPro" id="IPR030678">
    <property type="entry name" value="Peptide/Ni-bd"/>
</dbReference>
<dbReference type="PANTHER" id="PTHR30290:SF10">
    <property type="entry name" value="PERIPLASMIC OLIGOPEPTIDE-BINDING PROTEIN-RELATED"/>
    <property type="match status" value="1"/>
</dbReference>
<dbReference type="Proteomes" id="UP000325785">
    <property type="component" value="Chromosome"/>
</dbReference>
<dbReference type="Gene3D" id="3.40.190.10">
    <property type="entry name" value="Periplasmic binding protein-like II"/>
    <property type="match status" value="1"/>
</dbReference>
<dbReference type="Pfam" id="PF00496">
    <property type="entry name" value="SBP_bac_5"/>
    <property type="match status" value="1"/>
</dbReference>
<dbReference type="STRING" id="540747.SAMN04488031_108173"/>
<dbReference type="PROSITE" id="PS51318">
    <property type="entry name" value="TAT"/>
    <property type="match status" value="1"/>
</dbReference>
<dbReference type="InterPro" id="IPR006311">
    <property type="entry name" value="TAT_signal"/>
</dbReference>
<dbReference type="PATRIC" id="fig|540747.5.peg.5912"/>
<evidence type="ECO:0000256" key="3">
    <source>
        <dbReference type="ARBA" id="ARBA00022448"/>
    </source>
</evidence>
<keyword evidence="4" id="KW-0732">Signal</keyword>
<dbReference type="GO" id="GO:0043190">
    <property type="term" value="C:ATP-binding cassette (ABC) transporter complex"/>
    <property type="evidence" value="ECO:0007669"/>
    <property type="project" value="InterPro"/>
</dbReference>
<dbReference type="GO" id="GO:0015833">
    <property type="term" value="P:peptide transport"/>
    <property type="evidence" value="ECO:0007669"/>
    <property type="project" value="TreeGrafter"/>
</dbReference>
<evidence type="ECO:0000313" key="9">
    <source>
        <dbReference type="Proteomes" id="UP000325785"/>
    </source>
</evidence>
<keyword evidence="8" id="KW-1185">Reference proteome</keyword>
<proteinExistence type="inferred from homology"/>
<dbReference type="RefSeq" id="WP_057816807.1">
    <property type="nucleotide sequence ID" value="NZ_CP031598.1"/>
</dbReference>
<gene>
    <name evidence="7" type="primary">dppA_6</name>
    <name evidence="7" type="ORF">RIdsm_03423</name>
    <name evidence="6" type="ORF">XM52_14210</name>
</gene>
<evidence type="ECO:0000313" key="8">
    <source>
        <dbReference type="Proteomes" id="UP000051401"/>
    </source>
</evidence>
<evidence type="ECO:0000256" key="1">
    <source>
        <dbReference type="ARBA" id="ARBA00004418"/>
    </source>
</evidence>
<evidence type="ECO:0000313" key="7">
    <source>
        <dbReference type="EMBL" id="QEW27607.1"/>
    </source>
</evidence>
<reference evidence="7 9" key="2">
    <citation type="submission" date="2018-08" db="EMBL/GenBank/DDBJ databases">
        <title>Genetic Globetrotter - A new plasmid hitch-hiking vast phylogenetic and geographic distances.</title>
        <authorList>
            <person name="Vollmers J."/>
            <person name="Petersen J."/>
        </authorList>
    </citation>
    <scope>NUCLEOTIDE SEQUENCE [LARGE SCALE GENOMIC DNA]</scope>
    <source>
        <strain evidence="7 9">DSM 26383</strain>
    </source>
</reference>
<dbReference type="CDD" id="cd08503">
    <property type="entry name" value="PBP2_NikA_DppA_OppA_like_17"/>
    <property type="match status" value="1"/>
</dbReference>
<dbReference type="PIRSF" id="PIRSF002741">
    <property type="entry name" value="MppA"/>
    <property type="match status" value="1"/>
</dbReference>
<dbReference type="Gene3D" id="3.10.105.10">
    <property type="entry name" value="Dipeptide-binding Protein, Domain 3"/>
    <property type="match status" value="1"/>
</dbReference>
<dbReference type="PANTHER" id="PTHR30290">
    <property type="entry name" value="PERIPLASMIC BINDING COMPONENT OF ABC TRANSPORTER"/>
    <property type="match status" value="1"/>
</dbReference>
<evidence type="ECO:0000256" key="2">
    <source>
        <dbReference type="ARBA" id="ARBA00005695"/>
    </source>
</evidence>
<organism evidence="6 8">
    <name type="scientific">Roseovarius indicus</name>
    <dbReference type="NCBI Taxonomy" id="540747"/>
    <lineage>
        <taxon>Bacteria</taxon>
        <taxon>Pseudomonadati</taxon>
        <taxon>Pseudomonadota</taxon>
        <taxon>Alphaproteobacteria</taxon>
        <taxon>Rhodobacterales</taxon>
        <taxon>Roseobacteraceae</taxon>
        <taxon>Roseovarius</taxon>
    </lineage>
</organism>
<comment type="subcellular location">
    <subcellularLocation>
        <location evidence="1">Periplasm</location>
    </subcellularLocation>
</comment>
<reference evidence="6 8" key="1">
    <citation type="submission" date="2015-04" db="EMBL/GenBank/DDBJ databases">
        <title>The draft genome sequence of Roseovarius indicus B108T.</title>
        <authorList>
            <person name="Li G."/>
            <person name="Lai Q."/>
            <person name="Shao Z."/>
            <person name="Yan P."/>
        </authorList>
    </citation>
    <scope>NUCLEOTIDE SEQUENCE [LARGE SCALE GENOMIC DNA]</scope>
    <source>
        <strain evidence="6 8">B108</strain>
    </source>
</reference>
<dbReference type="GO" id="GO:0030288">
    <property type="term" value="C:outer membrane-bounded periplasmic space"/>
    <property type="evidence" value="ECO:0007669"/>
    <property type="project" value="UniProtKB-ARBA"/>
</dbReference>
<dbReference type="GO" id="GO:1904680">
    <property type="term" value="F:peptide transmembrane transporter activity"/>
    <property type="evidence" value="ECO:0007669"/>
    <property type="project" value="TreeGrafter"/>
</dbReference>
<dbReference type="SUPFAM" id="SSF53850">
    <property type="entry name" value="Periplasmic binding protein-like II"/>
    <property type="match status" value="1"/>
</dbReference>
<dbReference type="AlphaFoldDB" id="A0A0T5P7E8"/>
<dbReference type="OrthoDB" id="9803988at2"/>
<sequence>MALIKGGLLDRRGFLKTTVAAAAASTLPLGGAMAQAKRGGHLRVAKGHGNTTDTLNPGQWDNGYMLALGFAIHGRLTEVAPDGSLIPELAESWEASDDASEWRFKIRQGVTFHDGKSLTVEDVVNSINFHRGENSTSAAGPIVEPIQDITTEGDDTVVFKLGGGNADFPFILSDYHLVIAPADGDSIDWQSGNGCGSYKLTSFNAGVSSSFERNENHWRDDVAFVDTCEMLAVVDPNARTTALVSGDVHAIDKVDLKAAGLLGRKAGVNIQSIAGTQHYTFAMDTRADPFTDNNVRQALKYGINRQELVDKILFGYGSVGNDHPIGQGQRFFNSEMEQKAYDPDKAKWHLKEAGMENVSISLSASDAAFPGAVDAATLFQSSAGAAGIDLKVVREPKDGYWSDVWMKKPFSAVYWGGRPVEDQMFATAYKCGAAWNDTFWCNDRFEELMLSARAELDEAKRREMYFEMQDIVANQGGVIIPMFANYVFATGDAVGHSEEMASNWDMDGERWMERWWLTS</sequence>
<dbReference type="EMBL" id="CP031598">
    <property type="protein sequence ID" value="QEW27607.1"/>
    <property type="molecule type" value="Genomic_DNA"/>
</dbReference>
<dbReference type="EMBL" id="LAXI01000008">
    <property type="protein sequence ID" value="KRS17223.1"/>
    <property type="molecule type" value="Genomic_DNA"/>
</dbReference>
<dbReference type="KEGG" id="rid:RIdsm_03423"/>
<dbReference type="InterPro" id="IPR000914">
    <property type="entry name" value="SBP_5_dom"/>
</dbReference>
<evidence type="ECO:0000259" key="5">
    <source>
        <dbReference type="Pfam" id="PF00496"/>
    </source>
</evidence>
<feature type="domain" description="Solute-binding protein family 5" evidence="5">
    <location>
        <begin position="85"/>
        <end position="432"/>
    </location>
</feature>
<protein>
    <submittedName>
        <fullName evidence="7">Dipeptide-binding protein</fullName>
    </submittedName>
    <submittedName>
        <fullName evidence="6">Peptide ABC transporter substrate-binding protein</fullName>
    </submittedName>
</protein>
<dbReference type="Proteomes" id="UP000051401">
    <property type="component" value="Unassembled WGS sequence"/>
</dbReference>
<dbReference type="InterPro" id="IPR039424">
    <property type="entry name" value="SBP_5"/>
</dbReference>
<name>A0A0T5P7E8_9RHOB</name>